<dbReference type="InterPro" id="IPR012318">
    <property type="entry name" value="HTH_CRP"/>
</dbReference>
<evidence type="ECO:0000313" key="6">
    <source>
        <dbReference type="Proteomes" id="UP000294489"/>
    </source>
</evidence>
<evidence type="ECO:0000256" key="1">
    <source>
        <dbReference type="ARBA" id="ARBA00023015"/>
    </source>
</evidence>
<feature type="domain" description="HTH crp-type" evidence="4">
    <location>
        <begin position="148"/>
        <end position="222"/>
    </location>
</feature>
<dbReference type="Gene3D" id="2.60.120.10">
    <property type="entry name" value="Jelly Rolls"/>
    <property type="match status" value="1"/>
</dbReference>
<dbReference type="Gene3D" id="1.10.10.10">
    <property type="entry name" value="Winged helix-like DNA-binding domain superfamily/Winged helix DNA-binding domain"/>
    <property type="match status" value="1"/>
</dbReference>
<evidence type="ECO:0000256" key="2">
    <source>
        <dbReference type="ARBA" id="ARBA00023125"/>
    </source>
</evidence>
<dbReference type="InterPro" id="IPR036388">
    <property type="entry name" value="WH-like_DNA-bd_sf"/>
</dbReference>
<dbReference type="Proteomes" id="UP000294489">
    <property type="component" value="Unassembled WGS sequence"/>
</dbReference>
<evidence type="ECO:0000259" key="4">
    <source>
        <dbReference type="PROSITE" id="PS51063"/>
    </source>
</evidence>
<reference evidence="5 6" key="1">
    <citation type="submission" date="2019-03" db="EMBL/GenBank/DDBJ databases">
        <title>Freshwater and sediment microbial communities from various areas in North America, analyzing microbe dynamics in response to fracking.</title>
        <authorList>
            <person name="Lamendella R."/>
        </authorList>
    </citation>
    <scope>NUCLEOTIDE SEQUENCE [LARGE SCALE GENOMIC DNA]</scope>
    <source>
        <strain evidence="5 6">6_TX</strain>
    </source>
</reference>
<dbReference type="SMART" id="SM00419">
    <property type="entry name" value="HTH_CRP"/>
    <property type="match status" value="1"/>
</dbReference>
<keyword evidence="1" id="KW-0805">Transcription regulation</keyword>
<evidence type="ECO:0000313" key="5">
    <source>
        <dbReference type="EMBL" id="TDX28042.1"/>
    </source>
</evidence>
<dbReference type="SUPFAM" id="SSF46785">
    <property type="entry name" value="Winged helix' DNA-binding domain"/>
    <property type="match status" value="1"/>
</dbReference>
<comment type="caution">
    <text evidence="5">The sequence shown here is derived from an EMBL/GenBank/DDBJ whole genome shotgun (WGS) entry which is preliminary data.</text>
</comment>
<dbReference type="InterPro" id="IPR036390">
    <property type="entry name" value="WH_DNA-bd_sf"/>
</dbReference>
<name>A0A4R8FZ83_9GAMM</name>
<protein>
    <submittedName>
        <fullName evidence="5">CRP-like cAMP-binding protein</fullName>
    </submittedName>
</protein>
<dbReference type="InterPro" id="IPR014710">
    <property type="entry name" value="RmlC-like_jellyroll"/>
</dbReference>
<proteinExistence type="predicted"/>
<dbReference type="GO" id="GO:0006355">
    <property type="term" value="P:regulation of DNA-templated transcription"/>
    <property type="evidence" value="ECO:0007669"/>
    <property type="project" value="InterPro"/>
</dbReference>
<dbReference type="InterPro" id="IPR018490">
    <property type="entry name" value="cNMP-bd_dom_sf"/>
</dbReference>
<sequence>MNLQDSAIVQQFQQHCSLTEEEKVLLLELEQNPLKVNAGDIIWQENSKVDQFCTISQGWAYSFRNLGDGSRQILKVYLPGDIIGMRDFAFSNRLAGVAMIEEGIVSHFSHEHLLKIFRHSTALTAGLFAIACRQQAVLTERLIYLARRTAQQRLAHFLYEMYLRLGRIGAADEGRFRLPLSQEQLGDILGLSAVHVSRTFTAFREEGLVLRDRHRVTLPDPEALAQLAEFDGGYLNDAVPALFFDREWQSHMLAGATVRSDEQMPGKSKASSAD</sequence>
<dbReference type="EMBL" id="SOEC01000011">
    <property type="protein sequence ID" value="TDX28042.1"/>
    <property type="molecule type" value="Genomic_DNA"/>
</dbReference>
<evidence type="ECO:0000256" key="3">
    <source>
        <dbReference type="ARBA" id="ARBA00023163"/>
    </source>
</evidence>
<dbReference type="Pfam" id="PF00027">
    <property type="entry name" value="cNMP_binding"/>
    <property type="match status" value="1"/>
</dbReference>
<dbReference type="CDD" id="cd00092">
    <property type="entry name" value="HTH_CRP"/>
    <property type="match status" value="1"/>
</dbReference>
<dbReference type="Pfam" id="PF13545">
    <property type="entry name" value="HTH_Crp_2"/>
    <property type="match status" value="1"/>
</dbReference>
<keyword evidence="2" id="KW-0238">DNA-binding</keyword>
<dbReference type="OrthoDB" id="9126850at2"/>
<gene>
    <name evidence="5" type="ORF">DFO67_11112</name>
</gene>
<accession>A0A4R8FZ83</accession>
<dbReference type="AlphaFoldDB" id="A0A4R8FZ83"/>
<dbReference type="GO" id="GO:0003677">
    <property type="term" value="F:DNA binding"/>
    <property type="evidence" value="ECO:0007669"/>
    <property type="project" value="UniProtKB-KW"/>
</dbReference>
<dbReference type="PROSITE" id="PS51063">
    <property type="entry name" value="HTH_CRP_2"/>
    <property type="match status" value="1"/>
</dbReference>
<keyword evidence="3" id="KW-0804">Transcription</keyword>
<dbReference type="InterPro" id="IPR000595">
    <property type="entry name" value="cNMP-bd_dom"/>
</dbReference>
<dbReference type="SUPFAM" id="SSF51206">
    <property type="entry name" value="cAMP-binding domain-like"/>
    <property type="match status" value="1"/>
</dbReference>
<dbReference type="CDD" id="cd00038">
    <property type="entry name" value="CAP_ED"/>
    <property type="match status" value="1"/>
</dbReference>
<organism evidence="5 6">
    <name type="scientific">Modicisalibacter xianhensis</name>
    <dbReference type="NCBI Taxonomy" id="442341"/>
    <lineage>
        <taxon>Bacteria</taxon>
        <taxon>Pseudomonadati</taxon>
        <taxon>Pseudomonadota</taxon>
        <taxon>Gammaproteobacteria</taxon>
        <taxon>Oceanospirillales</taxon>
        <taxon>Halomonadaceae</taxon>
        <taxon>Modicisalibacter</taxon>
    </lineage>
</organism>
<dbReference type="PRINTS" id="PR00034">
    <property type="entry name" value="HTHCRP"/>
</dbReference>